<dbReference type="Proteomes" id="UP000198539">
    <property type="component" value="Unassembled WGS sequence"/>
</dbReference>
<dbReference type="EMBL" id="FNOM01000006">
    <property type="protein sequence ID" value="SDX23222.1"/>
    <property type="molecule type" value="Genomic_DNA"/>
</dbReference>
<reference evidence="2 3" key="1">
    <citation type="submission" date="2016-10" db="EMBL/GenBank/DDBJ databases">
        <authorList>
            <person name="de Groot N.N."/>
        </authorList>
    </citation>
    <scope>NUCLEOTIDE SEQUENCE [LARGE SCALE GENOMIC DNA]</scope>
    <source>
        <strain evidence="2 3">CGMCC 1.8894</strain>
    </source>
</reference>
<feature type="signal peptide" evidence="1">
    <location>
        <begin position="1"/>
        <end position="24"/>
    </location>
</feature>
<dbReference type="RefSeq" id="WP_223814284.1">
    <property type="nucleotide sequence ID" value="NZ_CP061498.1"/>
</dbReference>
<feature type="chain" id="PRO_5011581322" evidence="1">
    <location>
        <begin position="25"/>
        <end position="138"/>
    </location>
</feature>
<protein>
    <submittedName>
        <fullName evidence="2">Uncharacterized protein</fullName>
    </submittedName>
</protein>
<gene>
    <name evidence="2" type="ORF">SAMN04488238_106159</name>
</gene>
<keyword evidence="3" id="KW-1185">Reference proteome</keyword>
<evidence type="ECO:0000256" key="1">
    <source>
        <dbReference type="SAM" id="SignalP"/>
    </source>
</evidence>
<proteinExistence type="predicted"/>
<evidence type="ECO:0000313" key="3">
    <source>
        <dbReference type="Proteomes" id="UP000198539"/>
    </source>
</evidence>
<dbReference type="AlphaFoldDB" id="A0A1H3A0B7"/>
<evidence type="ECO:0000313" key="2">
    <source>
        <dbReference type="EMBL" id="SDX23222.1"/>
    </source>
</evidence>
<sequence length="138" mass="15543">MTPTARLTACFLMLSALSPLPALAQDTPLSAEEFESYVTGRTLTFGVDGVAYGIEQYLPDRRVLWSFIGDECREGVWYEKNSQICFVYEHDPSPQCWTFFQTDDGLRARFESEMPAADLYEVEQSRQPLLCAGPQVGV</sequence>
<dbReference type="STRING" id="564137.SAMN04488238_106159"/>
<keyword evidence="1" id="KW-0732">Signal</keyword>
<name>A0A1H3A0B7_9RHOB</name>
<accession>A0A1H3A0B7</accession>
<organism evidence="2 3">
    <name type="scientific">Roseicitreum antarcticum</name>
    <dbReference type="NCBI Taxonomy" id="564137"/>
    <lineage>
        <taxon>Bacteria</taxon>
        <taxon>Pseudomonadati</taxon>
        <taxon>Pseudomonadota</taxon>
        <taxon>Alphaproteobacteria</taxon>
        <taxon>Rhodobacterales</taxon>
        <taxon>Paracoccaceae</taxon>
        <taxon>Roseicitreum</taxon>
    </lineage>
</organism>